<dbReference type="PANTHER" id="PTHR22777">
    <property type="entry name" value="HEMOLYSIN-RELATED"/>
    <property type="match status" value="1"/>
</dbReference>
<dbReference type="InterPro" id="IPR046342">
    <property type="entry name" value="CBS_dom_sf"/>
</dbReference>
<keyword evidence="7 9" id="KW-0129">CBS domain</keyword>
<evidence type="ECO:0000256" key="11">
    <source>
        <dbReference type="SAM" id="Phobius"/>
    </source>
</evidence>
<accession>A0A6I6EH55</accession>
<feature type="transmembrane region" description="Helical" evidence="11">
    <location>
        <begin position="6"/>
        <end position="31"/>
    </location>
</feature>
<dbReference type="OrthoDB" id="9797674at2"/>
<feature type="domain" description="CNNM transmembrane" evidence="13">
    <location>
        <begin position="2"/>
        <end position="192"/>
    </location>
</feature>
<gene>
    <name evidence="14" type="ORF">E6P07_06280</name>
</gene>
<evidence type="ECO:0000256" key="10">
    <source>
        <dbReference type="PROSITE-ProRule" id="PRU01193"/>
    </source>
</evidence>
<dbReference type="RefSeq" id="WP_153974823.1">
    <property type="nucleotide sequence ID" value="NZ_CP039268.1"/>
</dbReference>
<dbReference type="PROSITE" id="PS51371">
    <property type="entry name" value="CBS"/>
    <property type="match status" value="2"/>
</dbReference>
<evidence type="ECO:0000256" key="6">
    <source>
        <dbReference type="ARBA" id="ARBA00022989"/>
    </source>
</evidence>
<protein>
    <submittedName>
        <fullName evidence="14">DUF21 domain-containing protein</fullName>
    </submittedName>
</protein>
<dbReference type="EMBL" id="CP039268">
    <property type="protein sequence ID" value="QGU32627.1"/>
    <property type="molecule type" value="Genomic_DNA"/>
</dbReference>
<evidence type="ECO:0000256" key="5">
    <source>
        <dbReference type="ARBA" id="ARBA00022737"/>
    </source>
</evidence>
<dbReference type="Gene3D" id="3.30.465.10">
    <property type="match status" value="1"/>
</dbReference>
<sequence>MNELSLPGLFIALLILIALSAFFSGSETALLTMNRYRLKHLAERGHRGARLAQRLLERPDRLIGLILLGNNFVNIMASSLATVIALRLGGEAAIGFAAGLMTLVILIFAEVAPKTYATLHPERLAFPSAHVYRPLLTLLYPIVWFVNLFTNGILRLIGIVPEGAPPADLSREELRTVVSEAGAMIPERSRTMLLAILDLENATVEDIMIPRNEVEGIDLQDSEDEILQTIRNTSYTRLPLYDGSIDNVVGVLHARNALHAMLEHGLDKTSLREIAREPYFVPEGTPLYQQMLNFQRTKQQVGLVVDEYGDFMGLITMTDLLEEIVGEFTTDPFDSLPEIHRAEDGSLLVDGSISLRDLNRALRWELPTDGPKTLNGLILEYMETIPEPGTSLKLSGHPLEIIQTADNGVRTVKIVPTPPRKGWR</sequence>
<dbReference type="KEGG" id="ttp:E6P07_06280"/>
<dbReference type="PANTHER" id="PTHR22777:SF32">
    <property type="entry name" value="UPF0053 INNER MEMBRANE PROTEIN YFJD"/>
    <property type="match status" value="1"/>
</dbReference>
<keyword evidence="5" id="KW-0677">Repeat</keyword>
<dbReference type="GO" id="GO:0050660">
    <property type="term" value="F:flavin adenine dinucleotide binding"/>
    <property type="evidence" value="ECO:0007669"/>
    <property type="project" value="InterPro"/>
</dbReference>
<dbReference type="Pfam" id="PF01595">
    <property type="entry name" value="CNNM"/>
    <property type="match status" value="1"/>
</dbReference>
<feature type="domain" description="CBS" evidence="12">
    <location>
        <begin position="274"/>
        <end position="330"/>
    </location>
</feature>
<evidence type="ECO:0000313" key="15">
    <source>
        <dbReference type="Proteomes" id="UP000426424"/>
    </source>
</evidence>
<dbReference type="Pfam" id="PF03471">
    <property type="entry name" value="CorC_HlyC"/>
    <property type="match status" value="1"/>
</dbReference>
<evidence type="ECO:0000256" key="4">
    <source>
        <dbReference type="ARBA" id="ARBA00022692"/>
    </source>
</evidence>
<evidence type="ECO:0000256" key="7">
    <source>
        <dbReference type="ARBA" id="ARBA00023122"/>
    </source>
</evidence>
<dbReference type="InterPro" id="IPR002550">
    <property type="entry name" value="CNNM"/>
</dbReference>
<reference evidence="14 15" key="1">
    <citation type="submission" date="2019-12" db="EMBL/GenBank/DDBJ databases">
        <title>The complete genome of the thermophilic, anoxygenic phototrophic gammaproteobacterium Thermochromatium tepidum.</title>
        <authorList>
            <person name="Sattley W.M."/>
            <person name="Swingley W.D."/>
            <person name="Burchell B.M."/>
            <person name="Gurbani S.A."/>
            <person name="Kujawa C.M."/>
            <person name="Nuccio D.A."/>
            <person name="Schladweiler J."/>
            <person name="Shaffer K.N."/>
            <person name="Stokes L.M."/>
            <person name="Touchman J.W."/>
            <person name="Blankenship R.E."/>
            <person name="Madigan M.T."/>
        </authorList>
    </citation>
    <scope>NUCLEOTIDE SEQUENCE [LARGE SCALE GENOMIC DNA]</scope>
    <source>
        <strain evidence="14 15">ATCC 43061</strain>
    </source>
</reference>
<feature type="domain" description="CBS" evidence="12">
    <location>
        <begin position="208"/>
        <end position="268"/>
    </location>
</feature>
<dbReference type="SMART" id="SM01091">
    <property type="entry name" value="CorC_HlyC"/>
    <property type="match status" value="1"/>
</dbReference>
<name>A0A6I6EH55_THETI</name>
<dbReference type="PROSITE" id="PS51846">
    <property type="entry name" value="CNNM"/>
    <property type="match status" value="1"/>
</dbReference>
<keyword evidence="3" id="KW-1003">Cell membrane</keyword>
<dbReference type="Pfam" id="PF00571">
    <property type="entry name" value="CBS"/>
    <property type="match status" value="1"/>
</dbReference>
<comment type="subcellular location">
    <subcellularLocation>
        <location evidence="1">Cell membrane</location>
        <topology evidence="1">Multi-pass membrane protein</topology>
    </subcellularLocation>
</comment>
<dbReference type="GO" id="GO:0005886">
    <property type="term" value="C:plasma membrane"/>
    <property type="evidence" value="ECO:0007669"/>
    <property type="project" value="UniProtKB-SubCell"/>
</dbReference>
<organism evidence="14 15">
    <name type="scientific">Thermochromatium tepidum ATCC 43061</name>
    <dbReference type="NCBI Taxonomy" id="316276"/>
    <lineage>
        <taxon>Bacteria</taxon>
        <taxon>Pseudomonadati</taxon>
        <taxon>Pseudomonadota</taxon>
        <taxon>Gammaproteobacteria</taxon>
        <taxon>Chromatiales</taxon>
        <taxon>Chromatiaceae</taxon>
        <taxon>Thermochromatium</taxon>
    </lineage>
</organism>
<dbReference type="SUPFAM" id="SSF54631">
    <property type="entry name" value="CBS-domain pair"/>
    <property type="match status" value="1"/>
</dbReference>
<evidence type="ECO:0000313" key="14">
    <source>
        <dbReference type="EMBL" id="QGU32627.1"/>
    </source>
</evidence>
<comment type="similarity">
    <text evidence="2">Belongs to the UPF0053 family.</text>
</comment>
<evidence type="ECO:0000256" key="3">
    <source>
        <dbReference type="ARBA" id="ARBA00022475"/>
    </source>
</evidence>
<dbReference type="Proteomes" id="UP000426424">
    <property type="component" value="Chromosome"/>
</dbReference>
<evidence type="ECO:0000256" key="1">
    <source>
        <dbReference type="ARBA" id="ARBA00004651"/>
    </source>
</evidence>
<keyword evidence="8 10" id="KW-0472">Membrane</keyword>
<proteinExistence type="inferred from homology"/>
<dbReference type="Gene3D" id="3.10.580.10">
    <property type="entry name" value="CBS-domain"/>
    <property type="match status" value="1"/>
</dbReference>
<dbReference type="CDD" id="cd04590">
    <property type="entry name" value="CBS_pair_CorC_HlyC_assoc"/>
    <property type="match status" value="1"/>
</dbReference>
<evidence type="ECO:0000256" key="8">
    <source>
        <dbReference type="ARBA" id="ARBA00023136"/>
    </source>
</evidence>
<evidence type="ECO:0000259" key="12">
    <source>
        <dbReference type="PROSITE" id="PS51371"/>
    </source>
</evidence>
<keyword evidence="4 10" id="KW-0812">Transmembrane</keyword>
<evidence type="ECO:0000259" key="13">
    <source>
        <dbReference type="PROSITE" id="PS51846"/>
    </source>
</evidence>
<dbReference type="InterPro" id="IPR036318">
    <property type="entry name" value="FAD-bd_PCMH-like_sf"/>
</dbReference>
<dbReference type="InterPro" id="IPR044751">
    <property type="entry name" value="Ion_transp-like_CBS"/>
</dbReference>
<dbReference type="InterPro" id="IPR005170">
    <property type="entry name" value="Transptr-assoc_dom"/>
</dbReference>
<feature type="transmembrane region" description="Helical" evidence="11">
    <location>
        <begin position="62"/>
        <end position="86"/>
    </location>
</feature>
<keyword evidence="6 10" id="KW-1133">Transmembrane helix</keyword>
<dbReference type="InterPro" id="IPR000644">
    <property type="entry name" value="CBS_dom"/>
</dbReference>
<dbReference type="AlphaFoldDB" id="A0A6I6EH55"/>
<feature type="transmembrane region" description="Helical" evidence="11">
    <location>
        <begin position="131"/>
        <end position="149"/>
    </location>
</feature>
<feature type="transmembrane region" description="Helical" evidence="11">
    <location>
        <begin position="92"/>
        <end position="111"/>
    </location>
</feature>
<dbReference type="SUPFAM" id="SSF56176">
    <property type="entry name" value="FAD-binding/transporter-associated domain-like"/>
    <property type="match status" value="1"/>
</dbReference>
<keyword evidence="15" id="KW-1185">Reference proteome</keyword>
<dbReference type="InterPro" id="IPR016169">
    <property type="entry name" value="FAD-bd_PCMH_sub2"/>
</dbReference>
<evidence type="ECO:0000256" key="2">
    <source>
        <dbReference type="ARBA" id="ARBA00006337"/>
    </source>
</evidence>
<evidence type="ECO:0000256" key="9">
    <source>
        <dbReference type="PROSITE-ProRule" id="PRU00703"/>
    </source>
</evidence>